<evidence type="ECO:0000313" key="3">
    <source>
        <dbReference type="WBParaSite" id="SSLN_0001866901-mRNA-1"/>
    </source>
</evidence>
<reference evidence="3" key="1">
    <citation type="submission" date="2016-06" db="UniProtKB">
        <authorList>
            <consortium name="WormBaseParasite"/>
        </authorList>
    </citation>
    <scope>IDENTIFICATION</scope>
</reference>
<accession>A0A183TNE2</accession>
<keyword evidence="2" id="KW-1185">Reference proteome</keyword>
<organism evidence="3">
    <name type="scientific">Schistocephalus solidus</name>
    <name type="common">Tapeworm</name>
    <dbReference type="NCBI Taxonomy" id="70667"/>
    <lineage>
        <taxon>Eukaryota</taxon>
        <taxon>Metazoa</taxon>
        <taxon>Spiralia</taxon>
        <taxon>Lophotrochozoa</taxon>
        <taxon>Platyhelminthes</taxon>
        <taxon>Cestoda</taxon>
        <taxon>Eucestoda</taxon>
        <taxon>Diphyllobothriidea</taxon>
        <taxon>Diphyllobothriidae</taxon>
        <taxon>Schistocephalus</taxon>
    </lineage>
</organism>
<evidence type="ECO:0000313" key="1">
    <source>
        <dbReference type="EMBL" id="VDM04376.1"/>
    </source>
</evidence>
<dbReference type="InterPro" id="IPR036691">
    <property type="entry name" value="Endo/exonu/phosph_ase_sf"/>
</dbReference>
<protein>
    <submittedName>
        <fullName evidence="3">Endo/exonuclease/phosphatase domain-containing protein</fullName>
    </submittedName>
</protein>
<dbReference type="AlphaFoldDB" id="A0A183TNE2"/>
<dbReference type="Proteomes" id="UP000275846">
    <property type="component" value="Unassembled WGS sequence"/>
</dbReference>
<name>A0A183TNE2_SCHSO</name>
<proteinExistence type="predicted"/>
<dbReference type="OrthoDB" id="6313695at2759"/>
<dbReference type="SUPFAM" id="SSF56219">
    <property type="entry name" value="DNase I-like"/>
    <property type="match status" value="1"/>
</dbReference>
<evidence type="ECO:0000313" key="2">
    <source>
        <dbReference type="Proteomes" id="UP000275846"/>
    </source>
</evidence>
<gene>
    <name evidence="1" type="ORF">SSLN_LOCUS17990</name>
</gene>
<dbReference type="EMBL" id="UYSU01043482">
    <property type="protein sequence ID" value="VDM04376.1"/>
    <property type="molecule type" value="Genomic_DNA"/>
</dbReference>
<sequence>MLGLACFAVSHGSQVAQYAVVKLKQTTKLPVPIFPRHTFWAFQVNLLTIAAWNVNSLLFNPRNNQPELRMALVARELACYKVVIAVLSETRFSEQSQLDEVGAVYTFFWNRRTKGERRDASVDAAKDKFNEDVQVILATQPNADKLIVLGDSNASVKTDHAAWQGVLGPQGLSN</sequence>
<dbReference type="WBParaSite" id="SSLN_0001866901-mRNA-1">
    <property type="protein sequence ID" value="SSLN_0001866901-mRNA-1"/>
    <property type="gene ID" value="SSLN_0001866901"/>
</dbReference>
<reference evidence="1 2" key="2">
    <citation type="submission" date="2018-11" db="EMBL/GenBank/DDBJ databases">
        <authorList>
            <consortium name="Pathogen Informatics"/>
        </authorList>
    </citation>
    <scope>NUCLEOTIDE SEQUENCE [LARGE SCALE GENOMIC DNA]</scope>
    <source>
        <strain evidence="1 2">NST_G2</strain>
    </source>
</reference>